<accession>A0A8J2NX71</accession>
<dbReference type="EMBL" id="CAJVCH010048204">
    <property type="protein sequence ID" value="CAG7717739.1"/>
    <property type="molecule type" value="Genomic_DNA"/>
</dbReference>
<gene>
    <name evidence="1" type="ORF">AFUS01_LOCUS7178</name>
</gene>
<keyword evidence="2" id="KW-1185">Reference proteome</keyword>
<reference evidence="1" key="1">
    <citation type="submission" date="2021-06" db="EMBL/GenBank/DDBJ databases">
        <authorList>
            <person name="Hodson N. C."/>
            <person name="Mongue J. A."/>
            <person name="Jaron S. K."/>
        </authorList>
    </citation>
    <scope>NUCLEOTIDE SEQUENCE</scope>
</reference>
<sequence>MHVKKNWISVGLNVKICPEPSHTFDRKSIDFKTKFQSSQSLNYQDIRLCQSHSNRRGNPGGIVRELAMLERCRCYYSFARFGTYSSKHFFSGSNVQIPCWIKIILYVQIRNSVSKLRKIKIITKSLTLLGREDVQWNHFNEILSFQSPDFRPQIKFKVTGAIVLKNHFLAKKIMKQSPSTENGTAYTEQFHDKDTGAYTHGNKRKSLNEHVSMPQMSLEIVNKQEVPI</sequence>
<protein>
    <submittedName>
        <fullName evidence="1">Uncharacterized protein</fullName>
    </submittedName>
</protein>
<comment type="caution">
    <text evidence="1">The sequence shown here is derived from an EMBL/GenBank/DDBJ whole genome shotgun (WGS) entry which is preliminary data.</text>
</comment>
<dbReference type="Proteomes" id="UP000708208">
    <property type="component" value="Unassembled WGS sequence"/>
</dbReference>
<evidence type="ECO:0000313" key="2">
    <source>
        <dbReference type="Proteomes" id="UP000708208"/>
    </source>
</evidence>
<evidence type="ECO:0000313" key="1">
    <source>
        <dbReference type="EMBL" id="CAG7717739.1"/>
    </source>
</evidence>
<proteinExistence type="predicted"/>
<dbReference type="AlphaFoldDB" id="A0A8J2NX71"/>
<organism evidence="1 2">
    <name type="scientific">Allacma fusca</name>
    <dbReference type="NCBI Taxonomy" id="39272"/>
    <lineage>
        <taxon>Eukaryota</taxon>
        <taxon>Metazoa</taxon>
        <taxon>Ecdysozoa</taxon>
        <taxon>Arthropoda</taxon>
        <taxon>Hexapoda</taxon>
        <taxon>Collembola</taxon>
        <taxon>Symphypleona</taxon>
        <taxon>Sminthuridae</taxon>
        <taxon>Allacma</taxon>
    </lineage>
</organism>
<name>A0A8J2NX71_9HEXA</name>